<keyword evidence="1" id="KW-1133">Transmembrane helix</keyword>
<dbReference type="AlphaFoldDB" id="S3EG48"/>
<reference evidence="3 4" key="1">
    <citation type="journal article" date="2013" name="BMC Genomics">
        <title>Genomics-driven discovery of the pneumocandin biosynthetic gene cluster in the fungus Glarea lozoyensis.</title>
        <authorList>
            <person name="Chen L."/>
            <person name="Yue Q."/>
            <person name="Zhang X."/>
            <person name="Xiang M."/>
            <person name="Wang C."/>
            <person name="Li S."/>
            <person name="Che Y."/>
            <person name="Ortiz-Lopez F.J."/>
            <person name="Bills G.F."/>
            <person name="Liu X."/>
            <person name="An Z."/>
        </authorList>
    </citation>
    <scope>NUCLEOTIDE SEQUENCE [LARGE SCALE GENOMIC DNA]</scope>
    <source>
        <strain evidence="4">ATCC 20868 / MF5171</strain>
    </source>
</reference>
<dbReference type="HOGENOM" id="CLU_1835352_0_0_1"/>
<dbReference type="KEGG" id="glz:GLAREA_09316"/>
<name>S3EG48_GLAL2</name>
<keyword evidence="4" id="KW-1185">Reference proteome</keyword>
<feature type="chain" id="PRO_5004508869" evidence="2">
    <location>
        <begin position="21"/>
        <end position="140"/>
    </location>
</feature>
<keyword evidence="1" id="KW-0812">Transmembrane</keyword>
<dbReference type="RefSeq" id="XP_008076468.1">
    <property type="nucleotide sequence ID" value="XM_008078277.1"/>
</dbReference>
<evidence type="ECO:0000313" key="3">
    <source>
        <dbReference type="EMBL" id="EPE37153.1"/>
    </source>
</evidence>
<keyword evidence="2" id="KW-0732">Signal</keyword>
<organism evidence="3 4">
    <name type="scientific">Glarea lozoyensis (strain ATCC 20868 / MF5171)</name>
    <dbReference type="NCBI Taxonomy" id="1116229"/>
    <lineage>
        <taxon>Eukaryota</taxon>
        <taxon>Fungi</taxon>
        <taxon>Dikarya</taxon>
        <taxon>Ascomycota</taxon>
        <taxon>Pezizomycotina</taxon>
        <taxon>Leotiomycetes</taxon>
        <taxon>Helotiales</taxon>
        <taxon>Helotiaceae</taxon>
        <taxon>Glarea</taxon>
    </lineage>
</organism>
<feature type="transmembrane region" description="Helical" evidence="1">
    <location>
        <begin position="100"/>
        <end position="124"/>
    </location>
</feature>
<evidence type="ECO:0000256" key="2">
    <source>
        <dbReference type="SAM" id="SignalP"/>
    </source>
</evidence>
<evidence type="ECO:0000313" key="4">
    <source>
        <dbReference type="Proteomes" id="UP000016922"/>
    </source>
</evidence>
<keyword evidence="1" id="KW-0472">Membrane</keyword>
<accession>S3EG48</accession>
<gene>
    <name evidence="3" type="ORF">GLAREA_09316</name>
</gene>
<protein>
    <submittedName>
        <fullName evidence="3">Uncharacterized protein</fullName>
    </submittedName>
</protein>
<proteinExistence type="predicted"/>
<dbReference type="GeneID" id="19468364"/>
<feature type="signal peptide" evidence="2">
    <location>
        <begin position="1"/>
        <end position="20"/>
    </location>
</feature>
<dbReference type="Proteomes" id="UP000016922">
    <property type="component" value="Unassembled WGS sequence"/>
</dbReference>
<dbReference type="EMBL" id="KE145352">
    <property type="protein sequence ID" value="EPE37153.1"/>
    <property type="molecule type" value="Genomic_DNA"/>
</dbReference>
<sequence length="140" mass="14842">MFSTLTTLLLTSTLAALALAAPPQASPIAMISRGFTITPTATVIARADFSALPIIPRTVATIPTASAVALAAISSYTPGSTFVTPIEDSEIAAKQRRGTWIIVVAVFFSLVACTLFVVIGRWFLLRRSARKEKEVGNESC</sequence>
<evidence type="ECO:0000256" key="1">
    <source>
        <dbReference type="SAM" id="Phobius"/>
    </source>
</evidence>